<dbReference type="Gene3D" id="1.10.3210.10">
    <property type="entry name" value="Hypothetical protein af1432"/>
    <property type="match status" value="1"/>
</dbReference>
<sequence length="333" mass="36525">MGARVADKTKFIGDLKAGMELQGEPFLLHDVVRRQSKDGRPFLLLTLRDRTGQVAGVFWDVPLTVDVWARPGLAVRVTGRVNLYKESIQVSVNDMTRAAGLDLTAFLPASRRSLETMRAELRAAVVGLAEPWRMLAAHLLLEGELAERYATAPAARGMHHAFIGGLLEHSLSMVAVARLLAGYYPHVDADLLVCGALLHDMGKAYEYALEEGFAYSEDGRLVGHIVRGVVLIERAAAELDFPADQLQHLIHLIISHHGTTEWGSPIVPKTLEAVLLHQIDLLDSRVGGFMDHVGHDGSGAAWTTKRSEMFGTELRRPDGFSRVAGPYEDEDIA</sequence>
<dbReference type="EC" id="3.1.-.-" evidence="3"/>
<feature type="domain" description="HD" evidence="2">
    <location>
        <begin position="166"/>
        <end position="285"/>
    </location>
</feature>
<dbReference type="Pfam" id="PF01966">
    <property type="entry name" value="HD"/>
    <property type="match status" value="1"/>
</dbReference>
<dbReference type="PANTHER" id="PTHR37294:SF1">
    <property type="entry name" value="3'-5' EXORIBONUCLEASE YHAM"/>
    <property type="match status" value="1"/>
</dbReference>
<dbReference type="InterPro" id="IPR006675">
    <property type="entry name" value="HDIG_dom"/>
</dbReference>
<protein>
    <submittedName>
        <fullName evidence="3">3'-5' exoribonuclease YhaM</fullName>
        <ecNumber evidence="3">3.1.-.-</ecNumber>
    </submittedName>
</protein>
<dbReference type="GO" id="GO:0016787">
    <property type="term" value="F:hydrolase activity"/>
    <property type="evidence" value="ECO:0007669"/>
    <property type="project" value="UniProtKB-KW"/>
</dbReference>
<dbReference type="GO" id="GO:0031125">
    <property type="term" value="P:rRNA 3'-end processing"/>
    <property type="evidence" value="ECO:0007669"/>
    <property type="project" value="TreeGrafter"/>
</dbReference>
<name>A0A160T3G8_9CHLR</name>
<dbReference type="GO" id="GO:0003676">
    <property type="term" value="F:nucleic acid binding"/>
    <property type="evidence" value="ECO:0007669"/>
    <property type="project" value="InterPro"/>
</dbReference>
<gene>
    <name evidence="3" type="ORF">CFX0092_A1991</name>
</gene>
<dbReference type="SMART" id="SM00471">
    <property type="entry name" value="HDc"/>
    <property type="match status" value="1"/>
</dbReference>
<reference evidence="3" key="1">
    <citation type="submission" date="2016-01" db="EMBL/GenBank/DDBJ databases">
        <authorList>
            <person name="Mcilroy J.S."/>
            <person name="Karst M S."/>
            <person name="Albertsen M."/>
        </authorList>
    </citation>
    <scope>NUCLEOTIDE SEQUENCE</scope>
    <source>
        <strain evidence="3">Cfx-K</strain>
    </source>
</reference>
<keyword evidence="4" id="KW-1185">Reference proteome</keyword>
<keyword evidence="1 3" id="KW-0378">Hydrolase</keyword>
<evidence type="ECO:0000256" key="1">
    <source>
        <dbReference type="ARBA" id="ARBA00022801"/>
    </source>
</evidence>
<dbReference type="CDD" id="cd00077">
    <property type="entry name" value="HDc"/>
    <property type="match status" value="1"/>
</dbReference>
<dbReference type="KEGG" id="pbf:CFX0092_A1991"/>
<evidence type="ECO:0000313" key="4">
    <source>
        <dbReference type="Proteomes" id="UP000215027"/>
    </source>
</evidence>
<dbReference type="PROSITE" id="PS51831">
    <property type="entry name" value="HD"/>
    <property type="match status" value="1"/>
</dbReference>
<proteinExistence type="predicted"/>
<dbReference type="EMBL" id="LN890655">
    <property type="protein sequence ID" value="CUS03869.2"/>
    <property type="molecule type" value="Genomic_DNA"/>
</dbReference>
<dbReference type="InterPro" id="IPR004365">
    <property type="entry name" value="NA-bd_OB_tRNA"/>
</dbReference>
<evidence type="ECO:0000259" key="2">
    <source>
        <dbReference type="PROSITE" id="PS51831"/>
    </source>
</evidence>
<dbReference type="Pfam" id="PF01336">
    <property type="entry name" value="tRNA_anti-codon"/>
    <property type="match status" value="1"/>
</dbReference>
<dbReference type="AlphaFoldDB" id="A0A160T3G8"/>
<accession>A0A160T3G8</accession>
<evidence type="ECO:0000313" key="3">
    <source>
        <dbReference type="EMBL" id="CUS03869.2"/>
    </source>
</evidence>
<dbReference type="Proteomes" id="UP000215027">
    <property type="component" value="Chromosome I"/>
</dbReference>
<dbReference type="InterPro" id="IPR006674">
    <property type="entry name" value="HD_domain"/>
</dbReference>
<dbReference type="InterPro" id="IPR003607">
    <property type="entry name" value="HD/PDEase_dom"/>
</dbReference>
<dbReference type="PANTHER" id="PTHR37294">
    <property type="entry name" value="3'-5' EXORIBONUCLEASE YHAM"/>
    <property type="match status" value="1"/>
</dbReference>
<organism evidence="3 4">
    <name type="scientific">Candidatus Promineifilum breve</name>
    <dbReference type="NCBI Taxonomy" id="1806508"/>
    <lineage>
        <taxon>Bacteria</taxon>
        <taxon>Bacillati</taxon>
        <taxon>Chloroflexota</taxon>
        <taxon>Ardenticatenia</taxon>
        <taxon>Candidatus Promineifilales</taxon>
        <taxon>Candidatus Promineifilaceae</taxon>
        <taxon>Candidatus Promineifilum</taxon>
    </lineage>
</organism>
<dbReference type="InterPro" id="IPR050798">
    <property type="entry name" value="YhaM_exoribonuc/phosphodiest"/>
</dbReference>
<dbReference type="SUPFAM" id="SSF109604">
    <property type="entry name" value="HD-domain/PDEase-like"/>
    <property type="match status" value="1"/>
</dbReference>
<dbReference type="NCBIfam" id="TIGR00277">
    <property type="entry name" value="HDIG"/>
    <property type="match status" value="1"/>
</dbReference>